<dbReference type="RefSeq" id="WP_200310652.1">
    <property type="nucleotide sequence ID" value="NZ_JAENIM010000028.1"/>
</dbReference>
<organism evidence="1 2">
    <name type="scientific">Persicirhabdus sediminis</name>
    <dbReference type="NCBI Taxonomy" id="454144"/>
    <lineage>
        <taxon>Bacteria</taxon>
        <taxon>Pseudomonadati</taxon>
        <taxon>Verrucomicrobiota</taxon>
        <taxon>Verrucomicrobiia</taxon>
        <taxon>Verrucomicrobiales</taxon>
        <taxon>Verrucomicrobiaceae</taxon>
        <taxon>Persicirhabdus</taxon>
    </lineage>
</organism>
<sequence length="127" mass="14965">MTYYRYCAPYESDYTQQRYGVFIAVWHLIRDKKVSPKDEQAYWEARDWFEENLPIPPFHAEGNPRRAITWFKDSVMNSEVVAKLSIYRDIAQRYGTEIELISTEDPGLIIYEDEYQIASAPLETALA</sequence>
<keyword evidence="2" id="KW-1185">Reference proteome</keyword>
<name>A0A8J7MDF8_9BACT</name>
<reference evidence="1" key="1">
    <citation type="submission" date="2021-01" db="EMBL/GenBank/DDBJ databases">
        <title>Modified the classification status of verrucomicrobia.</title>
        <authorList>
            <person name="Feng X."/>
        </authorList>
    </citation>
    <scope>NUCLEOTIDE SEQUENCE</scope>
    <source>
        <strain evidence="1">_KCTC 22039</strain>
    </source>
</reference>
<protein>
    <submittedName>
        <fullName evidence="1">Uncharacterized protein</fullName>
    </submittedName>
</protein>
<dbReference type="Proteomes" id="UP000624703">
    <property type="component" value="Unassembled WGS sequence"/>
</dbReference>
<proteinExistence type="predicted"/>
<evidence type="ECO:0000313" key="1">
    <source>
        <dbReference type="EMBL" id="MBK1790621.1"/>
    </source>
</evidence>
<evidence type="ECO:0000313" key="2">
    <source>
        <dbReference type="Proteomes" id="UP000624703"/>
    </source>
</evidence>
<gene>
    <name evidence="1" type="ORF">JIN82_05555</name>
</gene>
<comment type="caution">
    <text evidence="1">The sequence shown here is derived from an EMBL/GenBank/DDBJ whole genome shotgun (WGS) entry which is preliminary data.</text>
</comment>
<dbReference type="EMBL" id="JAENIM010000028">
    <property type="protein sequence ID" value="MBK1790621.1"/>
    <property type="molecule type" value="Genomic_DNA"/>
</dbReference>
<accession>A0A8J7MDF8</accession>
<dbReference type="AlphaFoldDB" id="A0A8J7MDF8"/>